<evidence type="ECO:0000256" key="7">
    <source>
        <dbReference type="ARBA" id="ARBA00023002"/>
    </source>
</evidence>
<dbReference type="PIRSF" id="PIRSF000164">
    <property type="entry name" value="DHO_oxidase"/>
    <property type="match status" value="1"/>
</dbReference>
<evidence type="ECO:0000256" key="4">
    <source>
        <dbReference type="ARBA" id="ARBA00022630"/>
    </source>
</evidence>
<evidence type="ECO:0000313" key="11">
    <source>
        <dbReference type="EMBL" id="OGZ01448.1"/>
    </source>
</evidence>
<feature type="domain" description="Dihydroorotate dehydrogenase catalytic" evidence="10">
    <location>
        <begin position="58"/>
        <end position="347"/>
    </location>
</feature>
<dbReference type="CDD" id="cd04738">
    <property type="entry name" value="DHOD_2_like"/>
    <property type="match status" value="1"/>
</dbReference>
<dbReference type="EC" id="1.3.5.2" evidence="9"/>
<dbReference type="GO" id="GO:0106430">
    <property type="term" value="F:dihydroorotate dehydrogenase (quinone) activity"/>
    <property type="evidence" value="ECO:0007669"/>
    <property type="project" value="UniProtKB-EC"/>
</dbReference>
<keyword evidence="6" id="KW-0665">Pyrimidine biosynthesis</keyword>
<evidence type="ECO:0000256" key="5">
    <source>
        <dbReference type="ARBA" id="ARBA00022643"/>
    </source>
</evidence>
<keyword evidence="5" id="KW-0288">FMN</keyword>
<dbReference type="EMBL" id="MHLB01000038">
    <property type="protein sequence ID" value="OGZ01448.1"/>
    <property type="molecule type" value="Genomic_DNA"/>
</dbReference>
<proteinExistence type="predicted"/>
<evidence type="ECO:0000256" key="8">
    <source>
        <dbReference type="ARBA" id="ARBA00023136"/>
    </source>
</evidence>
<dbReference type="UniPathway" id="UPA00070"/>
<keyword evidence="7" id="KW-0560">Oxidoreductase</keyword>
<keyword evidence="4" id="KW-0285">Flavoprotein</keyword>
<dbReference type="PANTHER" id="PTHR48109">
    <property type="entry name" value="DIHYDROOROTATE DEHYDROGENASE (QUINONE), MITOCHONDRIAL-RELATED"/>
    <property type="match status" value="1"/>
</dbReference>
<dbReference type="PANTHER" id="PTHR48109:SF4">
    <property type="entry name" value="DIHYDROOROTATE DEHYDROGENASE (QUINONE), MITOCHONDRIAL"/>
    <property type="match status" value="1"/>
</dbReference>
<gene>
    <name evidence="11" type="ORF">A2946_01090</name>
</gene>
<name>A0A1G2CLY2_9BACT</name>
<protein>
    <recommendedName>
        <fullName evidence="9">Dihydroorotate dehydrogenase (quinone)</fullName>
        <ecNumber evidence="9">1.3.5.2</ecNumber>
    </recommendedName>
</protein>
<organism evidence="11 12">
    <name type="scientific">Candidatus Liptonbacteria bacterium RIFCSPLOWO2_01_FULL_53_13</name>
    <dbReference type="NCBI Taxonomy" id="1798651"/>
    <lineage>
        <taxon>Bacteria</taxon>
        <taxon>Candidatus Liptoniibacteriota</taxon>
    </lineage>
</organism>
<dbReference type="NCBIfam" id="NF003652">
    <property type="entry name" value="PRK05286.2-5"/>
    <property type="match status" value="1"/>
</dbReference>
<evidence type="ECO:0000256" key="6">
    <source>
        <dbReference type="ARBA" id="ARBA00022975"/>
    </source>
</evidence>
<dbReference type="Pfam" id="PF01180">
    <property type="entry name" value="DHO_dh"/>
    <property type="match status" value="1"/>
</dbReference>
<dbReference type="GO" id="GO:0044205">
    <property type="term" value="P:'de novo' UMP biosynthetic process"/>
    <property type="evidence" value="ECO:0007669"/>
    <property type="project" value="UniProtKB-UniPathway"/>
</dbReference>
<dbReference type="InterPro" id="IPR050074">
    <property type="entry name" value="DHO_dehydrogenase"/>
</dbReference>
<comment type="caution">
    <text evidence="11">The sequence shown here is derived from an EMBL/GenBank/DDBJ whole genome shotgun (WGS) entry which is preliminary data.</text>
</comment>
<evidence type="ECO:0000256" key="3">
    <source>
        <dbReference type="ARBA" id="ARBA00004725"/>
    </source>
</evidence>
<keyword evidence="8" id="KW-0472">Membrane</keyword>
<dbReference type="GO" id="GO:0005886">
    <property type="term" value="C:plasma membrane"/>
    <property type="evidence" value="ECO:0007669"/>
    <property type="project" value="TreeGrafter"/>
</dbReference>
<evidence type="ECO:0000259" key="10">
    <source>
        <dbReference type="Pfam" id="PF01180"/>
    </source>
</evidence>
<dbReference type="GO" id="GO:0006207">
    <property type="term" value="P:'de novo' pyrimidine nucleobase biosynthetic process"/>
    <property type="evidence" value="ECO:0007669"/>
    <property type="project" value="UniProtKB-UniRule"/>
</dbReference>
<dbReference type="InterPro" id="IPR005720">
    <property type="entry name" value="Dihydroorotate_DH_cat"/>
</dbReference>
<dbReference type="AlphaFoldDB" id="A0A1G2CLY2"/>
<sequence length="355" mass="39491">MLSLAYKGILKPILFRFDPEDVHDFFMSTGEWLGRHSFTRALTALPYNYRGPDISKVVDGVRYRTPVLLSAGFDYNGRLTQILSSVGFGGEEIGSVTARPCEGNKRPRLMRLPRSKSLVVYKGLRNDGVDAIMKRLKSKERVKDFVIGVSIARTNDAQSATTETGIADYYTSLEKFTDARVGDYYTINISCPNATCGETFIDPAALEPLLDALDEIPTLVPRYIKMPISVPMEQFDALLAVIAEHEINGVIIGNLNKHYNELAYPDEAPKEYHGGLSGKVCFTRSNERILRTKQKYGDALTIIGCGGIFSPEDAMEKFRLGADLLQLITGMIFEGPGLIKDICKEYAKRQLVTSH</sequence>
<evidence type="ECO:0000256" key="9">
    <source>
        <dbReference type="NCBIfam" id="TIGR01036"/>
    </source>
</evidence>
<accession>A0A1G2CLY2</accession>
<dbReference type="NCBIfam" id="TIGR01036">
    <property type="entry name" value="pyrD_sub2"/>
    <property type="match status" value="1"/>
</dbReference>
<dbReference type="Gene3D" id="3.20.20.70">
    <property type="entry name" value="Aldolase class I"/>
    <property type="match status" value="1"/>
</dbReference>
<dbReference type="InterPro" id="IPR012135">
    <property type="entry name" value="Dihydroorotate_DH_1_2"/>
</dbReference>
<reference evidence="11 12" key="1">
    <citation type="journal article" date="2016" name="Nat. Commun.">
        <title>Thousands of microbial genomes shed light on interconnected biogeochemical processes in an aquifer system.</title>
        <authorList>
            <person name="Anantharaman K."/>
            <person name="Brown C.T."/>
            <person name="Hug L.A."/>
            <person name="Sharon I."/>
            <person name="Castelle C.J."/>
            <person name="Probst A.J."/>
            <person name="Thomas B.C."/>
            <person name="Singh A."/>
            <person name="Wilkins M.J."/>
            <person name="Karaoz U."/>
            <person name="Brodie E.L."/>
            <person name="Williams K.H."/>
            <person name="Hubbard S.S."/>
            <person name="Banfield J.F."/>
        </authorList>
    </citation>
    <scope>NUCLEOTIDE SEQUENCE [LARGE SCALE GENOMIC DNA]</scope>
</reference>
<comment type="pathway">
    <text evidence="3">Pyrimidine metabolism; UMP biosynthesis via de novo pathway.</text>
</comment>
<dbReference type="InterPro" id="IPR013785">
    <property type="entry name" value="Aldolase_TIM"/>
</dbReference>
<comment type="function">
    <text evidence="2">Catalyzes the conversion of dihydroorotate to orotate with quinone as electron acceptor.</text>
</comment>
<evidence type="ECO:0000256" key="1">
    <source>
        <dbReference type="ARBA" id="ARBA00001917"/>
    </source>
</evidence>
<dbReference type="InterPro" id="IPR005719">
    <property type="entry name" value="Dihydroorotate_DH_2"/>
</dbReference>
<comment type="cofactor">
    <cofactor evidence="1">
        <name>FMN</name>
        <dbReference type="ChEBI" id="CHEBI:58210"/>
    </cofactor>
</comment>
<dbReference type="GO" id="GO:0005737">
    <property type="term" value="C:cytoplasm"/>
    <property type="evidence" value="ECO:0007669"/>
    <property type="project" value="InterPro"/>
</dbReference>
<evidence type="ECO:0000256" key="2">
    <source>
        <dbReference type="ARBA" id="ARBA00003125"/>
    </source>
</evidence>
<dbReference type="SUPFAM" id="SSF51395">
    <property type="entry name" value="FMN-linked oxidoreductases"/>
    <property type="match status" value="1"/>
</dbReference>
<dbReference type="Proteomes" id="UP000178348">
    <property type="component" value="Unassembled WGS sequence"/>
</dbReference>
<evidence type="ECO:0000313" key="12">
    <source>
        <dbReference type="Proteomes" id="UP000178348"/>
    </source>
</evidence>